<dbReference type="InterPro" id="IPR005786">
    <property type="entry name" value="B_amino_transII"/>
</dbReference>
<dbReference type="PROSITE" id="PS00770">
    <property type="entry name" value="AA_TRANSFER_CLASS_4"/>
    <property type="match status" value="1"/>
</dbReference>
<comment type="catalytic activity">
    <reaction evidence="14 18">
        <text>L-leucine + 2-oxoglutarate = 4-methyl-2-oxopentanoate + L-glutamate</text>
        <dbReference type="Rhea" id="RHEA:18321"/>
        <dbReference type="ChEBI" id="CHEBI:16810"/>
        <dbReference type="ChEBI" id="CHEBI:17865"/>
        <dbReference type="ChEBI" id="CHEBI:29985"/>
        <dbReference type="ChEBI" id="CHEBI:57427"/>
        <dbReference type="EC" id="2.6.1.42"/>
    </reaction>
</comment>
<evidence type="ECO:0000256" key="8">
    <source>
        <dbReference type="ARBA" id="ARBA00022605"/>
    </source>
</evidence>
<accession>A0A346E0S5</accession>
<dbReference type="GO" id="GO:0009098">
    <property type="term" value="P:L-leucine biosynthetic process"/>
    <property type="evidence" value="ECO:0007669"/>
    <property type="project" value="UniProtKB-UniPathway"/>
</dbReference>
<protein>
    <recommendedName>
        <fullName evidence="18">Branched-chain-amino-acid aminotransferase</fullName>
        <ecNumber evidence="18">2.6.1.42</ecNumber>
    </recommendedName>
</protein>
<dbReference type="UniPathway" id="UPA00047">
    <property type="reaction ID" value="UER00058"/>
</dbReference>
<dbReference type="InterPro" id="IPR036038">
    <property type="entry name" value="Aminotransferase-like"/>
</dbReference>
<evidence type="ECO:0000256" key="11">
    <source>
        <dbReference type="ARBA" id="ARBA00023304"/>
    </source>
</evidence>
<keyword evidence="10 17" id="KW-0663">Pyridoxal phosphate</keyword>
<evidence type="ECO:0000313" key="20">
    <source>
        <dbReference type="Proteomes" id="UP000257017"/>
    </source>
</evidence>
<dbReference type="UniPathway" id="UPA00049">
    <property type="reaction ID" value="UER00062"/>
</dbReference>
<dbReference type="Gene3D" id="3.30.470.10">
    <property type="match status" value="1"/>
</dbReference>
<evidence type="ECO:0000256" key="4">
    <source>
        <dbReference type="ARBA" id="ARBA00004931"/>
    </source>
</evidence>
<evidence type="ECO:0000256" key="18">
    <source>
        <dbReference type="RuleBase" id="RU004517"/>
    </source>
</evidence>
<dbReference type="NCBIfam" id="TIGR01123">
    <property type="entry name" value="ilvE_II"/>
    <property type="match status" value="1"/>
</dbReference>
<dbReference type="InterPro" id="IPR043132">
    <property type="entry name" value="BCAT-like_C"/>
</dbReference>
<dbReference type="SUPFAM" id="SSF56752">
    <property type="entry name" value="D-aminoacid aminotransferase-like PLP-dependent enzymes"/>
    <property type="match status" value="1"/>
</dbReference>
<dbReference type="AlphaFoldDB" id="A0A346E0S5"/>
<reference evidence="19 20" key="1">
    <citation type="submission" date="2018-03" db="EMBL/GenBank/DDBJ databases">
        <title>A parallel universe: an anciently diverged bacterial symbiosis in a Hawaiian planthopper (Hemiptera: Cixiidae) reveals rearranged nutritional responsibilities.</title>
        <authorList>
            <person name="Bennett G."/>
            <person name="Mao M."/>
        </authorList>
    </citation>
    <scope>NUCLEOTIDE SEQUENCE [LARGE SCALE GENOMIC DNA]</scope>
    <source>
        <strain evidence="19 20">OLIH</strain>
    </source>
</reference>
<evidence type="ECO:0000256" key="7">
    <source>
        <dbReference type="ARBA" id="ARBA00022576"/>
    </source>
</evidence>
<dbReference type="GO" id="GO:0052655">
    <property type="term" value="F:L-valine-2-oxoglutarate transaminase activity"/>
    <property type="evidence" value="ECO:0007669"/>
    <property type="project" value="RHEA"/>
</dbReference>
<keyword evidence="9 18" id="KW-0808">Transferase</keyword>
<proteinExistence type="inferred from homology"/>
<keyword evidence="8 18" id="KW-0028">Amino-acid biosynthesis</keyword>
<evidence type="ECO:0000256" key="6">
    <source>
        <dbReference type="ARBA" id="ARBA00009320"/>
    </source>
</evidence>
<evidence type="ECO:0000256" key="2">
    <source>
        <dbReference type="ARBA" id="ARBA00003109"/>
    </source>
</evidence>
<evidence type="ECO:0000313" key="19">
    <source>
        <dbReference type="EMBL" id="AXN02580.1"/>
    </source>
</evidence>
<evidence type="ECO:0000256" key="5">
    <source>
        <dbReference type="ARBA" id="ARBA00005072"/>
    </source>
</evidence>
<dbReference type="EC" id="2.6.1.42" evidence="18"/>
<dbReference type="PANTHER" id="PTHR11825">
    <property type="entry name" value="SUBGROUP IIII AMINOTRANSFERASE"/>
    <property type="match status" value="1"/>
</dbReference>
<evidence type="ECO:0000256" key="15">
    <source>
        <dbReference type="PIRSR" id="PIRSR006468-1"/>
    </source>
</evidence>
<evidence type="ECO:0000256" key="13">
    <source>
        <dbReference type="ARBA" id="ARBA00048798"/>
    </source>
</evidence>
<dbReference type="InterPro" id="IPR018300">
    <property type="entry name" value="Aminotrans_IV_CS"/>
</dbReference>
<evidence type="ECO:0000256" key="9">
    <source>
        <dbReference type="ARBA" id="ARBA00022679"/>
    </source>
</evidence>
<dbReference type="PIRSF" id="PIRSF006468">
    <property type="entry name" value="BCAT1"/>
    <property type="match status" value="1"/>
</dbReference>
<evidence type="ECO:0000256" key="14">
    <source>
        <dbReference type="ARBA" id="ARBA00049229"/>
    </source>
</evidence>
<dbReference type="Gene3D" id="3.20.10.10">
    <property type="entry name" value="D-amino Acid Aminotransferase, subunit A, domain 2"/>
    <property type="match status" value="1"/>
</dbReference>
<dbReference type="NCBIfam" id="NF009897">
    <property type="entry name" value="PRK13357.1"/>
    <property type="match status" value="1"/>
</dbReference>
<sequence length="349" mass="41062">MEKGKISRIKNINWDVEIPFGKYYTDHMLFCEYRNDLWKEPQIQTFGNFIFFPNTLVFHYGQAIFEGMKAFKDRKNNIFLFRPLEHFKRFNISAKRLAMPVIPKKIFVEGLINLLKLDTNWIVPKYGYSLYIRPFMIATDGTLTAKPSLNYLFFIFCTSVNKYYSRPLKVKIELKYSRSYNGGIGFIKAAGNYAASFFPTKKAQLEGFDQILWTDSATHSIIEESGTMNVFFYIQNTLITAPADEKILNGISRRSIIEFSKKNNINVIEKYLTIDELKYSFKKKEVAEIFGTGTAVVINHFEKINLKNKNYLLPILKKEERISYFLKKNLLDIQYNLNKDPYHWRFPIQ</sequence>
<evidence type="ECO:0000256" key="10">
    <source>
        <dbReference type="ARBA" id="ARBA00022898"/>
    </source>
</evidence>
<dbReference type="GO" id="GO:0052656">
    <property type="term" value="F:L-isoleucine-2-oxoglutarate transaminase activity"/>
    <property type="evidence" value="ECO:0007669"/>
    <property type="project" value="RHEA"/>
</dbReference>
<feature type="modified residue" description="N6-(pyridoxal phosphate)lysine" evidence="15">
    <location>
        <position position="188"/>
    </location>
</feature>
<gene>
    <name evidence="19" type="ORF">C9I73_028</name>
</gene>
<dbReference type="GO" id="GO:0009099">
    <property type="term" value="P:L-valine biosynthetic process"/>
    <property type="evidence" value="ECO:0007669"/>
    <property type="project" value="UniProtKB-UniPathway"/>
</dbReference>
<evidence type="ECO:0000256" key="16">
    <source>
        <dbReference type="RuleBase" id="RU004106"/>
    </source>
</evidence>
<comment type="pathway">
    <text evidence="3">Amino-acid biosynthesis; L-isoleucine biosynthesis; L-isoleucine from 2-oxobutanoate: step 4/4.</text>
</comment>
<organism evidence="19 20">
    <name type="scientific">Candidatus Karelsulcia muelleri</name>
    <dbReference type="NCBI Taxonomy" id="336810"/>
    <lineage>
        <taxon>Bacteria</taxon>
        <taxon>Pseudomonadati</taxon>
        <taxon>Bacteroidota</taxon>
        <taxon>Flavobacteriia</taxon>
        <taxon>Flavobacteriales</taxon>
        <taxon>Candidatus Karelsulcia</taxon>
    </lineage>
</organism>
<dbReference type="UniPathway" id="UPA00048">
    <property type="reaction ID" value="UER00073"/>
</dbReference>
<dbReference type="EMBL" id="CP028359">
    <property type="protein sequence ID" value="AXN02580.1"/>
    <property type="molecule type" value="Genomic_DNA"/>
</dbReference>
<evidence type="ECO:0000256" key="1">
    <source>
        <dbReference type="ARBA" id="ARBA00001933"/>
    </source>
</evidence>
<comment type="pathway">
    <text evidence="4">Amino-acid biosynthesis; L-valine biosynthesis; L-valine from pyruvate: step 4/4.</text>
</comment>
<comment type="catalytic activity">
    <reaction evidence="12 18">
        <text>L-valine + 2-oxoglutarate = 3-methyl-2-oxobutanoate + L-glutamate</text>
        <dbReference type="Rhea" id="RHEA:24813"/>
        <dbReference type="ChEBI" id="CHEBI:11851"/>
        <dbReference type="ChEBI" id="CHEBI:16810"/>
        <dbReference type="ChEBI" id="CHEBI:29985"/>
        <dbReference type="ChEBI" id="CHEBI:57762"/>
        <dbReference type="EC" id="2.6.1.42"/>
    </reaction>
</comment>
<dbReference type="PANTHER" id="PTHR11825:SF44">
    <property type="entry name" value="BRANCHED-CHAIN-AMINO-ACID AMINOTRANSFERASE"/>
    <property type="match status" value="1"/>
</dbReference>
<dbReference type="InterPro" id="IPR033939">
    <property type="entry name" value="BCAT_family"/>
</dbReference>
<dbReference type="Pfam" id="PF01063">
    <property type="entry name" value="Aminotran_4"/>
    <property type="match status" value="1"/>
</dbReference>
<comment type="similarity">
    <text evidence="6 16">Belongs to the class-IV pyridoxal-phosphate-dependent aminotransferase family.</text>
</comment>
<keyword evidence="7 18" id="KW-0032">Aminotransferase</keyword>
<dbReference type="GO" id="GO:0009097">
    <property type="term" value="P:isoleucine biosynthetic process"/>
    <property type="evidence" value="ECO:0007669"/>
    <property type="project" value="UniProtKB-UniPathway"/>
</dbReference>
<keyword evidence="11 18" id="KW-0100">Branched-chain amino acid biosynthesis</keyword>
<dbReference type="GO" id="GO:0052654">
    <property type="term" value="F:L-leucine-2-oxoglutarate transaminase activity"/>
    <property type="evidence" value="ECO:0007669"/>
    <property type="project" value="RHEA"/>
</dbReference>
<comment type="pathway">
    <text evidence="5">Amino-acid biosynthesis; L-leucine biosynthesis; L-leucine from 3-methyl-2-oxobutanoate: step 4/4.</text>
</comment>
<evidence type="ECO:0000256" key="3">
    <source>
        <dbReference type="ARBA" id="ARBA00004824"/>
    </source>
</evidence>
<dbReference type="Proteomes" id="UP000257017">
    <property type="component" value="Chromosome"/>
</dbReference>
<name>A0A346E0S5_9FLAO</name>
<dbReference type="InterPro" id="IPR043131">
    <property type="entry name" value="BCAT-like_N"/>
</dbReference>
<evidence type="ECO:0000256" key="12">
    <source>
        <dbReference type="ARBA" id="ARBA00048212"/>
    </source>
</evidence>
<comment type="cofactor">
    <cofactor evidence="1 17">
        <name>pyridoxal 5'-phosphate</name>
        <dbReference type="ChEBI" id="CHEBI:597326"/>
    </cofactor>
</comment>
<comment type="catalytic activity">
    <reaction evidence="13 18">
        <text>L-isoleucine + 2-oxoglutarate = (S)-3-methyl-2-oxopentanoate + L-glutamate</text>
        <dbReference type="Rhea" id="RHEA:24801"/>
        <dbReference type="ChEBI" id="CHEBI:16810"/>
        <dbReference type="ChEBI" id="CHEBI:29985"/>
        <dbReference type="ChEBI" id="CHEBI:35146"/>
        <dbReference type="ChEBI" id="CHEBI:58045"/>
        <dbReference type="EC" id="2.6.1.42"/>
    </reaction>
</comment>
<evidence type="ECO:0000256" key="17">
    <source>
        <dbReference type="RuleBase" id="RU004516"/>
    </source>
</evidence>
<dbReference type="CDD" id="cd01557">
    <property type="entry name" value="BCAT_beta_family"/>
    <property type="match status" value="1"/>
</dbReference>
<comment type="function">
    <text evidence="2">Acts on leucine, isoleucine and valine.</text>
</comment>
<dbReference type="InterPro" id="IPR001544">
    <property type="entry name" value="Aminotrans_IV"/>
</dbReference>